<evidence type="ECO:0000256" key="12">
    <source>
        <dbReference type="ARBA" id="ARBA00022506"/>
    </source>
</evidence>
<keyword evidence="11" id="KW-1113">Inhibition of host RLR pathway by virus</keyword>
<evidence type="ECO:0000256" key="27">
    <source>
        <dbReference type="ARBA" id="ARBA00022870"/>
    </source>
</evidence>
<evidence type="ECO:0000256" key="28">
    <source>
        <dbReference type="ARBA" id="ARBA00022989"/>
    </source>
</evidence>
<sequence length="1133" mass="126085">MKSILLILLLGQVRSKATNEIKLECPHDQRVETGFSHGFTDLSPILYTKGLFTKHLENNCPFDISIINRLVRDVRISTWQAKSTNTDATVASATSFETKDTDDKLAGVCGFFDDITKPKQGQRKAIICYDLSCNQTHCLPTLHLIFPQQFCQSLKQCSINAYDHKILITISLSFCPEGLIIGGNCIVPVLAQSQLLHNHMTYNIKVTCFFEYSMARESLDNKFLEEMNRLVLGRNCEKTEYLGGYVCFLAGYGTAIHVPYDNTYLSGAVVNSMKANLHGEDHDRLKLGDTSAVIAGNLKFVIDSTAPEKSYQGECFTGHMGYTSLYFYPVRSKGKYVTILTKGVIPVINKTTCMPKIVPLVWTGMVEMRGIEEKLEACTMHCIMVGNGATCEAFSATGIFDIKSTTCQIGKTHKYRRTEDQITFTCQDLNKDIGVICNGENITVPVKSLIVGQCIYTITSIFSIFPATAHSIATEMCVQGIHGWLTIIIFFTFCFGWLLIPILTCLIINTIAYSLITLAYFKNGARLGNLIKRMKSEFQRTIGNTTCNICLRECESESEYKSHEELCKNGSCPYCMKDIGVSQVLLNEHYNACMLIDRYEKRLTHTLNQTPLYSRKVRKIQSFRYRNRCFILTVWITLLTVESLIWASSAEDIKPAPKWQNTAHGIGTIKLNSDYELDFSVVAGSEFTHKRMLQSPESGKKNIPFTVYLSEQLITSTVQILGNWMDAEINVKSVFHCYGTCKKYSYPWQSSPCHKEVDFEFQSSWGCNPISCPGINSGCTACGTYVDKLKTIAKAYRIITVKYSRKVCYQIGTKKACKTLESNDCLVSNGVKICAIGTISTLQTGMTLVFFGPLNGGALLIKDWCISSCKFGDPGDIMQISNNITCPSFDGTMQRVCRFGLEPMCSYSGNKISGVKRVLETKDSYLSVNLTKPKLVGSTLLWNSLDSSIKDHINIVVSNDIDFEDLAETPCKVTIKNLKIEGAWGSGIGIKLHCEVSLSECSEYLTTIKVCDNAICYGGNVAHLSRGLNTVIIKGAGGHSGSSFKCCHETSCSDIGFKAEAPHLARIVDDGITTSMSYSDGAPEAGIVSWIYKVAEWIKGMFNGNWFVLIIMILFLIISIVLLIFLCPVKKYK</sequence>
<evidence type="ECO:0000256" key="37">
    <source>
        <dbReference type="SAM" id="Phobius"/>
    </source>
</evidence>
<evidence type="ECO:0000256" key="11">
    <source>
        <dbReference type="ARBA" id="ARBA00022482"/>
    </source>
</evidence>
<dbReference type="GO" id="GO:0044167">
    <property type="term" value="C:host cell endoplasmic reticulum membrane"/>
    <property type="evidence" value="ECO:0007669"/>
    <property type="project" value="UniProtKB-SubCell"/>
</dbReference>
<keyword evidence="15" id="KW-1162">Viral penetration into host cytoplasm</keyword>
<evidence type="ECO:0000256" key="22">
    <source>
        <dbReference type="ARBA" id="ARBA00022771"/>
    </source>
</evidence>
<keyword evidence="27" id="KW-1043">Host membrane</keyword>
<dbReference type="Pfam" id="PF20682">
    <property type="entry name" value="Hanta_Gc_C"/>
    <property type="match status" value="1"/>
</dbReference>
<evidence type="ECO:0000256" key="26">
    <source>
        <dbReference type="ARBA" id="ARBA00022844"/>
    </source>
</evidence>
<dbReference type="GO" id="GO:0044178">
    <property type="term" value="C:host cell Golgi membrane"/>
    <property type="evidence" value="ECO:0007669"/>
    <property type="project" value="UniProtKB-SubCell"/>
</dbReference>
<keyword evidence="14" id="KW-0945">Host-virus interaction</keyword>
<evidence type="ECO:0000256" key="19">
    <source>
        <dbReference type="ARBA" id="ARBA00022723"/>
    </source>
</evidence>
<dbReference type="GO" id="GO:0046718">
    <property type="term" value="P:symbiont entry into host cell"/>
    <property type="evidence" value="ECO:0007669"/>
    <property type="project" value="UniProtKB-KW"/>
</dbReference>
<evidence type="ECO:0000256" key="10">
    <source>
        <dbReference type="ARBA" id="ARBA00015294"/>
    </source>
</evidence>
<evidence type="ECO:0000256" key="21">
    <source>
        <dbReference type="ARBA" id="ARBA00022737"/>
    </source>
</evidence>
<feature type="transmembrane region" description="Helical" evidence="37">
    <location>
        <begin position="450"/>
        <end position="469"/>
    </location>
</feature>
<dbReference type="GO" id="GO:0033650">
    <property type="term" value="C:host cell mitochondrion"/>
    <property type="evidence" value="ECO:0007669"/>
    <property type="project" value="UniProtKB-SubCell"/>
</dbReference>
<evidence type="ECO:0000256" key="32">
    <source>
        <dbReference type="ARBA" id="ARBA00023180"/>
    </source>
</evidence>
<keyword evidence="35" id="KW-1160">Virus entry into host cell</keyword>
<evidence type="ECO:0000256" key="35">
    <source>
        <dbReference type="ARBA" id="ARBA00023296"/>
    </source>
</evidence>
<evidence type="ECO:0000256" key="30">
    <source>
        <dbReference type="ARBA" id="ARBA00023147"/>
    </source>
</evidence>
<feature type="domain" description="Glycoprotein Gc C-terminal bunyavirales" evidence="42">
    <location>
        <begin position="973"/>
        <end position="1132"/>
    </location>
</feature>
<dbReference type="InterPro" id="IPR012316">
    <property type="entry name" value="ITAM_motif_hantavir-typ"/>
</dbReference>
<evidence type="ECO:0000256" key="2">
    <source>
        <dbReference type="ARBA" id="ARBA00004181"/>
    </source>
</evidence>
<evidence type="ECO:0000256" key="20">
    <source>
        <dbReference type="ARBA" id="ARBA00022729"/>
    </source>
</evidence>
<protein>
    <recommendedName>
        <fullName evidence="10">Envelopment polyprotein</fullName>
    </recommendedName>
    <alternativeName>
        <fullName evidence="36">M polyprotein</fullName>
    </alternativeName>
</protein>
<evidence type="ECO:0000256" key="13">
    <source>
        <dbReference type="ARBA" id="ARBA00022510"/>
    </source>
</evidence>
<keyword evidence="23" id="KW-1161">Viral attachment to host cell</keyword>
<evidence type="ECO:0000256" key="16">
    <source>
        <dbReference type="ARBA" id="ARBA00022632"/>
    </source>
</evidence>
<evidence type="ECO:0000256" key="14">
    <source>
        <dbReference type="ARBA" id="ARBA00022581"/>
    </source>
</evidence>
<evidence type="ECO:0000256" key="1">
    <source>
        <dbReference type="ARBA" id="ARBA00004153"/>
    </source>
</evidence>
<feature type="domain" description="Hantavirus glycoprotein Gn head" evidence="39">
    <location>
        <begin position="23"/>
        <end position="371"/>
    </location>
</feature>
<keyword evidence="29 37" id="KW-0472">Membrane</keyword>
<feature type="domain" description="Glycoprotein Gn base hantavirus" evidence="41">
    <location>
        <begin position="382"/>
        <end position="482"/>
    </location>
</feature>
<name>M9QRJ4_9VIRU</name>
<evidence type="ECO:0000256" key="5">
    <source>
        <dbReference type="ARBA" id="ARBA00004381"/>
    </source>
</evidence>
<evidence type="ECO:0000259" key="41">
    <source>
        <dbReference type="Pfam" id="PF20679"/>
    </source>
</evidence>
<evidence type="ECO:0000256" key="24">
    <source>
        <dbReference type="ARBA" id="ARBA00022812"/>
    </source>
</evidence>
<keyword evidence="24" id="KW-1040">Host Golgi apparatus</keyword>
<dbReference type="InterPro" id="IPR048791">
    <property type="entry name" value="Gc_C_bunya"/>
</dbReference>
<dbReference type="InterPro" id="IPR002534">
    <property type="entry name" value="Hanta_Gn-H"/>
</dbReference>
<evidence type="ECO:0000259" key="42">
    <source>
        <dbReference type="Pfam" id="PF20682"/>
    </source>
</evidence>
<evidence type="ECO:0000256" key="7">
    <source>
        <dbReference type="ARBA" id="ARBA00004426"/>
    </source>
</evidence>
<evidence type="ECO:0000256" key="4">
    <source>
        <dbReference type="ARBA" id="ARBA00004252"/>
    </source>
</evidence>
<keyword evidence="25" id="KW-0862">Zinc</keyword>
<dbReference type="GO" id="GO:0044228">
    <property type="term" value="C:host cell surface"/>
    <property type="evidence" value="ECO:0007669"/>
    <property type="project" value="UniProtKB-SubCell"/>
</dbReference>
<reference evidence="43" key="1">
    <citation type="submission" date="2012-07" db="EMBL/GenBank/DDBJ databases">
        <authorList>
            <person name="Guo W.-P."/>
            <person name="Wang W."/>
            <person name="Zhou R.-H."/>
            <person name="Zhang Y.-Z."/>
            <person name="Lin X.-D."/>
        </authorList>
    </citation>
    <scope>NUCLEOTIDE SEQUENCE</scope>
    <source>
        <strain evidence="43">Longquan-Ra-5</strain>
    </source>
</reference>
<proteinExistence type="inferred from homology"/>
<keyword evidence="26" id="KW-0946">Virion</keyword>
<accession>M9QRJ4</accession>
<evidence type="ECO:0000256" key="6">
    <source>
        <dbReference type="ARBA" id="ARBA00004385"/>
    </source>
</evidence>
<dbReference type="Pfam" id="PF01561">
    <property type="entry name" value="Hanta_Gc_N"/>
    <property type="match status" value="1"/>
</dbReference>
<keyword evidence="13" id="KW-1170">Fusion of virus membrane with host endosomal membrane</keyword>
<keyword evidence="30" id="KW-1045">Host mitochondrion</keyword>
<dbReference type="InterPro" id="IPR002532">
    <property type="entry name" value="Hanta_Gc_N"/>
</dbReference>
<dbReference type="GO" id="GO:0019062">
    <property type="term" value="P:virion attachment to host cell"/>
    <property type="evidence" value="ECO:0007669"/>
    <property type="project" value="UniProtKB-KW"/>
</dbReference>
<evidence type="ECO:0000256" key="8">
    <source>
        <dbReference type="ARBA" id="ARBA00004482"/>
    </source>
</evidence>
<evidence type="ECO:0000256" key="36">
    <source>
        <dbReference type="ARBA" id="ARBA00031199"/>
    </source>
</evidence>
<evidence type="ECO:0000313" key="43">
    <source>
        <dbReference type="EMBL" id="AGI62344.1"/>
    </source>
</evidence>
<feature type="transmembrane region" description="Helical" evidence="37">
    <location>
        <begin position="629"/>
        <end position="647"/>
    </location>
</feature>
<keyword evidence="20" id="KW-0732">Signal</keyword>
<feature type="domain" description="Hantavirus glycoprotein Gc N-terminal" evidence="38">
    <location>
        <begin position="656"/>
        <end position="970"/>
    </location>
</feature>
<keyword evidence="34" id="KW-0899">Viral immunoevasion</keyword>
<keyword evidence="28 37" id="KW-1133">Transmembrane helix</keyword>
<keyword evidence="12" id="KW-1168">Fusion of virus membrane with host membrane</keyword>
<dbReference type="InterPro" id="IPR048790">
    <property type="entry name" value="Gn-B_hanta"/>
</dbReference>
<dbReference type="GO" id="GO:0008270">
    <property type="term" value="F:zinc ion binding"/>
    <property type="evidence" value="ECO:0007669"/>
    <property type="project" value="UniProtKB-KW"/>
</dbReference>
<keyword evidence="18 37" id="KW-0812">Transmembrane</keyword>
<evidence type="ECO:0000256" key="31">
    <source>
        <dbReference type="ARBA" id="ARBA00023157"/>
    </source>
</evidence>
<evidence type="ECO:0000256" key="9">
    <source>
        <dbReference type="ARBA" id="ARBA00005839"/>
    </source>
</evidence>
<comment type="subcellular location">
    <subcellularLocation>
        <location evidence="4">Host Golgi apparatus membrane</location>
        <topology evidence="4">Multi-pass membrane protein</topology>
    </subcellularLocation>
    <subcellularLocation>
        <location evidence="3">Host Golgi apparatus membrane</location>
        <topology evidence="3">Single-pass type I membrane protein</topology>
    </subcellularLocation>
    <subcellularLocation>
        <location evidence="7">Host cell surface</location>
    </subcellularLocation>
    <subcellularLocation>
        <location evidence="1">Host endoplasmic reticulum membrane</location>
        <topology evidence="1">Multi-pass membrane protein</topology>
    </subcellularLocation>
    <subcellularLocation>
        <location evidence="8">Host endoplasmic reticulum membrane</location>
        <topology evidence="8">Single-pass type I membrane protein</topology>
    </subcellularLocation>
    <subcellularLocation>
        <location evidence="2">Host mitochondrion</location>
    </subcellularLocation>
    <subcellularLocation>
        <location evidence="6">Virion membrane</location>
        <topology evidence="6">Multi-pass membrane protein</topology>
    </subcellularLocation>
    <subcellularLocation>
        <location evidence="5">Virion membrane</location>
        <topology evidence="5">Single-pass membrane protein</topology>
    </subcellularLocation>
</comment>
<evidence type="ECO:0000256" key="34">
    <source>
        <dbReference type="ARBA" id="ARBA00023280"/>
    </source>
</evidence>
<evidence type="ECO:0000256" key="15">
    <source>
        <dbReference type="ARBA" id="ARBA00022595"/>
    </source>
</evidence>
<feature type="domain" description="ITAM" evidence="40">
    <location>
        <begin position="610"/>
        <end position="646"/>
    </location>
</feature>
<keyword evidence="19" id="KW-0479">Metal-binding</keyword>
<evidence type="ECO:0000256" key="3">
    <source>
        <dbReference type="ARBA" id="ARBA00004244"/>
    </source>
</evidence>
<feature type="transmembrane region" description="Helical" evidence="37">
    <location>
        <begin position="481"/>
        <end position="500"/>
    </location>
</feature>
<evidence type="ECO:0000256" key="25">
    <source>
        <dbReference type="ARBA" id="ARBA00022833"/>
    </source>
</evidence>
<dbReference type="GO" id="GO:0052170">
    <property type="term" value="P:symbiont-mediated suppression of host innate immune response"/>
    <property type="evidence" value="ECO:0007669"/>
    <property type="project" value="UniProtKB-KW"/>
</dbReference>
<keyword evidence="17" id="KW-1110">Inhibition of host TRAFs by virus</keyword>
<evidence type="ECO:0000259" key="38">
    <source>
        <dbReference type="Pfam" id="PF01561"/>
    </source>
</evidence>
<evidence type="ECO:0000256" key="29">
    <source>
        <dbReference type="ARBA" id="ARBA00023136"/>
    </source>
</evidence>
<dbReference type="Pfam" id="PF20679">
    <property type="entry name" value="Hanta_Gn-B"/>
    <property type="match status" value="1"/>
</dbReference>
<dbReference type="GO" id="GO:0007165">
    <property type="term" value="P:signal transduction"/>
    <property type="evidence" value="ECO:0007669"/>
    <property type="project" value="InterPro"/>
</dbReference>
<evidence type="ECO:0000256" key="18">
    <source>
        <dbReference type="ARBA" id="ARBA00022692"/>
    </source>
</evidence>
<keyword evidence="32" id="KW-0325">Glycoprotein</keyword>
<evidence type="ECO:0000256" key="33">
    <source>
        <dbReference type="ARBA" id="ARBA00023184"/>
    </source>
</evidence>
<dbReference type="Gene3D" id="1.10.8.1320">
    <property type="match status" value="1"/>
</dbReference>
<evidence type="ECO:0000259" key="39">
    <source>
        <dbReference type="Pfam" id="PF01567"/>
    </source>
</evidence>
<comment type="similarity">
    <text evidence="9">Belongs to the hantavirus envelope glycoprotein family.</text>
</comment>
<organism evidence="43">
    <name type="scientific">Longquan virus</name>
    <dbReference type="NCBI Taxonomy" id="1283294"/>
    <lineage>
        <taxon>Viruses</taxon>
        <taxon>Riboviria</taxon>
        <taxon>Orthornavirae</taxon>
        <taxon>Negarnaviricota</taxon>
        <taxon>Polyploviricotina</taxon>
        <taxon>Bunyaviricetes</taxon>
        <taxon>Elliovirales</taxon>
        <taxon>Hantaviridae</taxon>
        <taxon>Mammantavirinae</taxon>
        <taxon>Loanvirus</taxon>
        <taxon>Loanvirus longquanense</taxon>
    </lineage>
</organism>
<dbReference type="GO" id="GO:0055036">
    <property type="term" value="C:virion membrane"/>
    <property type="evidence" value="ECO:0007669"/>
    <property type="project" value="UniProtKB-SubCell"/>
</dbReference>
<keyword evidence="16" id="KW-1090">Inhibition of host innate immune response by virus</keyword>
<evidence type="ECO:0000256" key="17">
    <source>
        <dbReference type="ARBA" id="ARBA00022647"/>
    </source>
</evidence>
<keyword evidence="33" id="KW-1038">Host endoplasmic reticulum</keyword>
<evidence type="ECO:0000256" key="23">
    <source>
        <dbReference type="ARBA" id="ARBA00022804"/>
    </source>
</evidence>
<dbReference type="Pfam" id="PF01567">
    <property type="entry name" value="Hanta_Gn-H"/>
    <property type="match status" value="1"/>
</dbReference>
<reference evidence="43" key="2">
    <citation type="journal article" date="2013" name="PLoS Pathog.">
        <title>Phylogeny and origins of hantaviruses harbored by bats, insectivores, and rodents.</title>
        <authorList>
            <person name="Guo W.P."/>
            <person name="Lin X.D."/>
            <person name="Wang W."/>
            <person name="Tian J.H."/>
            <person name="Cong M.L."/>
            <person name="Zhang H.L."/>
            <person name="Wang M.R."/>
            <person name="Zhou R.H."/>
            <person name="Wang J.B."/>
            <person name="Li M.H."/>
            <person name="Xu J."/>
            <person name="Holmes E.C."/>
            <person name="Zhang Y.Z."/>
        </authorList>
    </citation>
    <scope>NUCLEOTIDE SEQUENCE</scope>
    <source>
        <strain evidence="43">Longquan-Ra-5</strain>
    </source>
</reference>
<keyword evidence="22" id="KW-0863">Zinc-finger</keyword>
<keyword evidence="21" id="KW-0677">Repeat</keyword>
<keyword evidence="31" id="KW-1015">Disulfide bond</keyword>
<dbReference type="GO" id="GO:0039654">
    <property type="term" value="P:fusion of virus membrane with host endosome membrane"/>
    <property type="evidence" value="ECO:0007669"/>
    <property type="project" value="UniProtKB-KW"/>
</dbReference>
<dbReference type="Pfam" id="PF10538">
    <property type="entry name" value="ITAM_Cys-rich"/>
    <property type="match status" value="1"/>
</dbReference>
<evidence type="ECO:0000259" key="40">
    <source>
        <dbReference type="Pfam" id="PF10538"/>
    </source>
</evidence>
<dbReference type="GO" id="GO:0039527">
    <property type="term" value="P:symbiont-mediated suppression of host TRAF-mediated signal transduction"/>
    <property type="evidence" value="ECO:0007669"/>
    <property type="project" value="UniProtKB-KW"/>
</dbReference>
<feature type="transmembrane region" description="Helical" evidence="37">
    <location>
        <begin position="1106"/>
        <end position="1127"/>
    </location>
</feature>
<dbReference type="EMBL" id="JX465398">
    <property type="protein sequence ID" value="AGI62344.1"/>
    <property type="molecule type" value="Viral_cRNA"/>
</dbReference>
<feature type="transmembrane region" description="Helical" evidence="37">
    <location>
        <begin position="506"/>
        <end position="525"/>
    </location>
</feature>